<dbReference type="PROSITE" id="PS50011">
    <property type="entry name" value="PROTEIN_KINASE_DOM"/>
    <property type="match status" value="1"/>
</dbReference>
<proteinExistence type="predicted"/>
<reference evidence="3 4" key="1">
    <citation type="submission" date="2015-04" db="EMBL/GenBank/DDBJ databases">
        <title>Complete genome sequence of Schizopora paradoxa KUC8140, a cosmopolitan wood degrader in East Asia.</title>
        <authorList>
            <consortium name="DOE Joint Genome Institute"/>
            <person name="Min B."/>
            <person name="Park H."/>
            <person name="Jang Y."/>
            <person name="Kim J.-J."/>
            <person name="Kim K.H."/>
            <person name="Pangilinan J."/>
            <person name="Lipzen A."/>
            <person name="Riley R."/>
            <person name="Grigoriev I.V."/>
            <person name="Spatafora J.W."/>
            <person name="Choi I.-G."/>
        </authorList>
    </citation>
    <scope>NUCLEOTIDE SEQUENCE [LARGE SCALE GENOMIC DNA]</scope>
    <source>
        <strain evidence="3 4">KUC8140</strain>
    </source>
</reference>
<evidence type="ECO:0000313" key="4">
    <source>
        <dbReference type="Proteomes" id="UP000053477"/>
    </source>
</evidence>
<feature type="region of interest" description="Disordered" evidence="1">
    <location>
        <begin position="449"/>
        <end position="505"/>
    </location>
</feature>
<feature type="domain" description="Protein kinase" evidence="2">
    <location>
        <begin position="117"/>
        <end position="392"/>
    </location>
</feature>
<dbReference type="Pfam" id="PF07714">
    <property type="entry name" value="PK_Tyr_Ser-Thr"/>
    <property type="match status" value="1"/>
</dbReference>
<organism evidence="3 4">
    <name type="scientific">Schizopora paradoxa</name>
    <dbReference type="NCBI Taxonomy" id="27342"/>
    <lineage>
        <taxon>Eukaryota</taxon>
        <taxon>Fungi</taxon>
        <taxon>Dikarya</taxon>
        <taxon>Basidiomycota</taxon>
        <taxon>Agaricomycotina</taxon>
        <taxon>Agaricomycetes</taxon>
        <taxon>Hymenochaetales</taxon>
        <taxon>Schizoporaceae</taxon>
        <taxon>Schizopora</taxon>
    </lineage>
</organism>
<dbReference type="InterPro" id="IPR001245">
    <property type="entry name" value="Ser-Thr/Tyr_kinase_cat_dom"/>
</dbReference>
<dbReference type="EMBL" id="KQ086177">
    <property type="protein sequence ID" value="KLO06861.1"/>
    <property type="molecule type" value="Genomic_DNA"/>
</dbReference>
<protein>
    <submittedName>
        <fullName evidence="3">Kinase-like protein</fullName>
    </submittedName>
</protein>
<gene>
    <name evidence="3" type="ORF">SCHPADRAFT_945754</name>
</gene>
<dbReference type="STRING" id="27342.A0A0H2RPV1"/>
<dbReference type="InterPro" id="IPR000719">
    <property type="entry name" value="Prot_kinase_dom"/>
</dbReference>
<accession>A0A0H2RPV1</accession>
<dbReference type="InterPro" id="IPR008271">
    <property type="entry name" value="Ser/Thr_kinase_AS"/>
</dbReference>
<dbReference type="SMART" id="SM00220">
    <property type="entry name" value="S_TKc"/>
    <property type="match status" value="1"/>
</dbReference>
<evidence type="ECO:0000256" key="1">
    <source>
        <dbReference type="SAM" id="MobiDB-lite"/>
    </source>
</evidence>
<dbReference type="OrthoDB" id="4062651at2759"/>
<evidence type="ECO:0000313" key="3">
    <source>
        <dbReference type="EMBL" id="KLO06861.1"/>
    </source>
</evidence>
<dbReference type="Proteomes" id="UP000053477">
    <property type="component" value="Unassembled WGS sequence"/>
</dbReference>
<dbReference type="Gene3D" id="1.10.510.10">
    <property type="entry name" value="Transferase(Phosphotransferase) domain 1"/>
    <property type="match status" value="1"/>
</dbReference>
<name>A0A0H2RPV1_9AGAM</name>
<dbReference type="AlphaFoldDB" id="A0A0H2RPV1"/>
<dbReference type="InterPro" id="IPR011009">
    <property type="entry name" value="Kinase-like_dom_sf"/>
</dbReference>
<keyword evidence="3" id="KW-0808">Transferase</keyword>
<dbReference type="GO" id="GO:0005524">
    <property type="term" value="F:ATP binding"/>
    <property type="evidence" value="ECO:0007669"/>
    <property type="project" value="InterPro"/>
</dbReference>
<dbReference type="GO" id="GO:0004674">
    <property type="term" value="F:protein serine/threonine kinase activity"/>
    <property type="evidence" value="ECO:0007669"/>
    <property type="project" value="TreeGrafter"/>
</dbReference>
<dbReference type="InterPro" id="IPR051681">
    <property type="entry name" value="Ser/Thr_Kinases-Pseudokinases"/>
</dbReference>
<dbReference type="SUPFAM" id="SSF56112">
    <property type="entry name" value="Protein kinase-like (PK-like)"/>
    <property type="match status" value="1"/>
</dbReference>
<sequence length="505" mass="55906">MNAPESMLDLWKSSRKSGTTLEDGDIKQKTILALENDLSEWLGDLPYRLTSNVDVQEILHLKGDDAQKAIDFLDKVSSRTKFEDLLHRDCETTLRRLCGRTSLLPKSITLSESDINRTSTAPSCGGGFADVYEGVYLGKLVALKALRVYGKDNIRKVQKSFCKEAVFWRQLTHPNIVSFLGVVNSETLALCMVSTWMRNGNLAKFLKANPHASRLELLLDAANGLLYLHRQGMVHGDIKSANVLVDDKLHACLSDFGLAAVTHDARTASMITTSSTAHGSIRWMAPELLHPMHTGREHGRATAESDTYAFAMLMLEAFTGRIPFEHQHRDATVVIDVTLGIRPPRPGPEAASRGLSDALWSLMEECWQADWKRRPRVPSLLVKLEEANKTFIPQTLPSISDLSTESKLRITSQDDSDPDNDSDDGRFLCRDLLYGSNIEVSPNIHIQQESDGTTDLHSPMESPSYINAGPDSLVVPSGSYSVEPSSQGISSFNDEDWDMDSSAAF</sequence>
<dbReference type="PANTHER" id="PTHR44329">
    <property type="entry name" value="SERINE/THREONINE-PROTEIN KINASE TNNI3K-RELATED"/>
    <property type="match status" value="1"/>
</dbReference>
<keyword evidence="3" id="KW-0418">Kinase</keyword>
<feature type="compositionally biased region" description="Polar residues" evidence="1">
    <location>
        <begin position="478"/>
        <end position="492"/>
    </location>
</feature>
<dbReference type="InParanoid" id="A0A0H2RPV1"/>
<dbReference type="PROSITE" id="PS00108">
    <property type="entry name" value="PROTEIN_KINASE_ST"/>
    <property type="match status" value="1"/>
</dbReference>
<evidence type="ECO:0000259" key="2">
    <source>
        <dbReference type="PROSITE" id="PS50011"/>
    </source>
</evidence>
<keyword evidence="4" id="KW-1185">Reference proteome</keyword>